<keyword evidence="9" id="KW-0378">Hydrolase</keyword>
<evidence type="ECO:0000259" key="20">
    <source>
        <dbReference type="Pfam" id="PF00905"/>
    </source>
</evidence>
<evidence type="ECO:0000256" key="14">
    <source>
        <dbReference type="ARBA" id="ARBA00023268"/>
    </source>
</evidence>
<proteinExistence type="inferred from homology"/>
<dbReference type="InterPro" id="IPR001264">
    <property type="entry name" value="Glyco_trans_51"/>
</dbReference>
<evidence type="ECO:0000256" key="12">
    <source>
        <dbReference type="ARBA" id="ARBA00022989"/>
    </source>
</evidence>
<dbReference type="InterPro" id="IPR050396">
    <property type="entry name" value="Glycosyltr_51/Transpeptidase"/>
</dbReference>
<keyword evidence="13 19" id="KW-0472">Membrane</keyword>
<feature type="domain" description="Glycosyl transferase family 51" evidence="21">
    <location>
        <begin position="78"/>
        <end position="251"/>
    </location>
</feature>
<reference evidence="22 25" key="2">
    <citation type="submission" date="2022-05" db="EMBL/GenBank/DDBJ databases">
        <title>Genome Sequencing of Bee-Associated Microbes.</title>
        <authorList>
            <person name="Dunlap C."/>
        </authorList>
    </citation>
    <scope>NUCLEOTIDE SEQUENCE [LARGE SCALE GENOMIC DNA]</scope>
    <source>
        <strain evidence="22 25">NRRL B-23120</strain>
    </source>
</reference>
<evidence type="ECO:0000256" key="18">
    <source>
        <dbReference type="SAM" id="MobiDB-lite"/>
    </source>
</evidence>
<accession>A0A410X1F9</accession>
<feature type="transmembrane region" description="Helical" evidence="19">
    <location>
        <begin position="27"/>
        <end position="47"/>
    </location>
</feature>
<protein>
    <submittedName>
        <fullName evidence="22 23">Penicillin-binding protein</fullName>
    </submittedName>
</protein>
<evidence type="ECO:0000256" key="16">
    <source>
        <dbReference type="ARBA" id="ARBA00034000"/>
    </source>
</evidence>
<evidence type="ECO:0000313" key="23">
    <source>
        <dbReference type="EMBL" id="QAV20448.1"/>
    </source>
</evidence>
<evidence type="ECO:0000256" key="8">
    <source>
        <dbReference type="ARBA" id="ARBA00022692"/>
    </source>
</evidence>
<feature type="compositionally biased region" description="Pro residues" evidence="18">
    <location>
        <begin position="694"/>
        <end position="703"/>
    </location>
</feature>
<keyword evidence="8 19" id="KW-0812">Transmembrane</keyword>
<comment type="similarity">
    <text evidence="1">In the C-terminal section; belongs to the transpeptidase family.</text>
</comment>
<evidence type="ECO:0000256" key="19">
    <source>
        <dbReference type="SAM" id="Phobius"/>
    </source>
</evidence>
<evidence type="ECO:0000256" key="10">
    <source>
        <dbReference type="ARBA" id="ARBA00022960"/>
    </source>
</evidence>
<dbReference type="Pfam" id="PF00912">
    <property type="entry name" value="Transgly"/>
    <property type="match status" value="1"/>
</dbReference>
<dbReference type="GO" id="GO:0008360">
    <property type="term" value="P:regulation of cell shape"/>
    <property type="evidence" value="ECO:0007669"/>
    <property type="project" value="UniProtKB-KW"/>
</dbReference>
<keyword evidence="14" id="KW-0511">Multifunctional enzyme</keyword>
<feature type="compositionally biased region" description="Basic and acidic residues" evidence="18">
    <location>
        <begin position="673"/>
        <end position="686"/>
    </location>
</feature>
<sequence>MADTEQTDKPGKKDRTTSKKKRTARKIAGFVVLGALVVVLGAGAWAAKTGIEMYRQTDLSKLAQEPPMPLRIYDVNKELITELTNSRMEYVPYSAFPKVLTNAIVAVEDSRFYEHDGIDYKGLSRALFTNVKNGEVVQGGSTITQQLAKVKLFSSEQTLERKINEAVAALKIENNYGKEQILELYLNYIYYGRGAWGIERASQIYFGKRTQELTLAEAALLAGLPKSPNAYSPLNNPDKAKERRDLVLGMMASQGKITAAERDLAQNEPIKLTENTSLSASNKYPTYVDYVIQETLDKTKMSEQEILSAGLEIYTNLDPKVQDAAETVYRDKKNFPGDKGGLQSSVVVLDAKTGAVKGLVGSRSETKEFRAFNYASQLQRQPGSTIKPVVVYTPALLAGFKPGDLINDVETEFAGGYKPNNYGHRFHGWVTMEEALAQSYNVPAVAMMKEVGVEKALAFGRKAGLPLEDDDRVYGLALGGMKYGTSPLVMAQAYTMYANGGSLAHAYAVTQVKDRNGNVILEQQTKTERVIDGDTAYTMSEMLQKVITEGSGRNARLNRDVAGKTGTTQLPDVAEFRTSSGGVIDGSKDAWFVGYTPELVTAVWVGYPVTNREHYLTTGGDKLPAAIFQKIMSQALKGQPVTAFKAPRGYRLAGGKIQRINGENGKAYAAVDSGERRSGSRTRTEDSTAGETPATPPPSPPSQTPADGTDTAPGGKETPAAGTGSPPPKDGTGSVKPPVAGKEPPEGTEKPSGEATPPPSPGVKPPKGETAPTASTQPTSKPPAAKQEEGGAVGAGVSASRQSPVPSSSPAGEGAAVGN</sequence>
<dbReference type="FunFam" id="1.10.3810.10:FF:000001">
    <property type="entry name" value="Penicillin-binding protein 1A"/>
    <property type="match status" value="1"/>
</dbReference>
<dbReference type="OrthoDB" id="9766909at2"/>
<feature type="domain" description="Penicillin-binding protein transpeptidase" evidence="20">
    <location>
        <begin position="345"/>
        <end position="632"/>
    </location>
</feature>
<keyword evidence="10" id="KW-0133">Cell shape</keyword>
<keyword evidence="5" id="KW-0645">Protease</keyword>
<evidence type="ECO:0000256" key="1">
    <source>
        <dbReference type="ARBA" id="ARBA00007090"/>
    </source>
</evidence>
<dbReference type="NCBIfam" id="TIGR02074">
    <property type="entry name" value="PBP_1a_fam"/>
    <property type="match status" value="1"/>
</dbReference>
<dbReference type="GO" id="GO:0006508">
    <property type="term" value="P:proteolysis"/>
    <property type="evidence" value="ECO:0007669"/>
    <property type="project" value="UniProtKB-KW"/>
</dbReference>
<dbReference type="InterPro" id="IPR012338">
    <property type="entry name" value="Beta-lactam/transpept-like"/>
</dbReference>
<keyword evidence="15" id="KW-0961">Cell wall biogenesis/degradation</keyword>
<comment type="catalytic activity">
    <reaction evidence="16">
        <text>Preferential cleavage: (Ac)2-L-Lys-D-Ala-|-D-Ala. Also transpeptidation of peptidyl-alanyl moieties that are N-acyl substituents of D-alanine.</text>
        <dbReference type="EC" id="3.4.16.4"/>
    </reaction>
</comment>
<evidence type="ECO:0000256" key="5">
    <source>
        <dbReference type="ARBA" id="ARBA00022670"/>
    </source>
</evidence>
<comment type="catalytic activity">
    <reaction evidence="17">
        <text>[GlcNAc-(1-&gt;4)-Mur2Ac(oyl-L-Ala-gamma-D-Glu-L-Lys-D-Ala-D-Ala)](n)-di-trans,octa-cis-undecaprenyl diphosphate + beta-D-GlcNAc-(1-&gt;4)-Mur2Ac(oyl-L-Ala-gamma-D-Glu-L-Lys-D-Ala-D-Ala)-di-trans,octa-cis-undecaprenyl diphosphate = [GlcNAc-(1-&gt;4)-Mur2Ac(oyl-L-Ala-gamma-D-Glu-L-Lys-D-Ala-D-Ala)](n+1)-di-trans,octa-cis-undecaprenyl diphosphate + di-trans,octa-cis-undecaprenyl diphosphate + H(+)</text>
        <dbReference type="Rhea" id="RHEA:23708"/>
        <dbReference type="Rhea" id="RHEA-COMP:9602"/>
        <dbReference type="Rhea" id="RHEA-COMP:9603"/>
        <dbReference type="ChEBI" id="CHEBI:15378"/>
        <dbReference type="ChEBI" id="CHEBI:58405"/>
        <dbReference type="ChEBI" id="CHEBI:60033"/>
        <dbReference type="ChEBI" id="CHEBI:78435"/>
        <dbReference type="EC" id="2.4.99.28"/>
    </reaction>
</comment>
<gene>
    <name evidence="22" type="ORF">M5X16_03645</name>
    <name evidence="23" type="ORF">PC41400_23340</name>
</gene>
<evidence type="ECO:0000256" key="3">
    <source>
        <dbReference type="ARBA" id="ARBA00022475"/>
    </source>
</evidence>
<keyword evidence="3" id="KW-1003">Cell membrane</keyword>
<dbReference type="AlphaFoldDB" id="A0A410X1F9"/>
<dbReference type="GO" id="GO:0030288">
    <property type="term" value="C:outer membrane-bounded periplasmic space"/>
    <property type="evidence" value="ECO:0007669"/>
    <property type="project" value="TreeGrafter"/>
</dbReference>
<dbReference type="GO" id="GO:0009252">
    <property type="term" value="P:peptidoglycan biosynthetic process"/>
    <property type="evidence" value="ECO:0007669"/>
    <property type="project" value="UniProtKB-KW"/>
</dbReference>
<organism evidence="23 24">
    <name type="scientific">Paenibacillus chitinolyticus</name>
    <dbReference type="NCBI Taxonomy" id="79263"/>
    <lineage>
        <taxon>Bacteria</taxon>
        <taxon>Bacillati</taxon>
        <taxon>Bacillota</taxon>
        <taxon>Bacilli</taxon>
        <taxon>Bacillales</taxon>
        <taxon>Paenibacillaceae</taxon>
        <taxon>Paenibacillus</taxon>
    </lineage>
</organism>
<evidence type="ECO:0000256" key="4">
    <source>
        <dbReference type="ARBA" id="ARBA00022645"/>
    </source>
</evidence>
<evidence type="ECO:0000259" key="21">
    <source>
        <dbReference type="Pfam" id="PF00912"/>
    </source>
</evidence>
<evidence type="ECO:0000256" key="15">
    <source>
        <dbReference type="ARBA" id="ARBA00023316"/>
    </source>
</evidence>
<evidence type="ECO:0000256" key="11">
    <source>
        <dbReference type="ARBA" id="ARBA00022984"/>
    </source>
</evidence>
<dbReference type="RefSeq" id="WP_042230131.1">
    <property type="nucleotide sequence ID" value="NZ_CP026520.1"/>
</dbReference>
<feature type="compositionally biased region" description="Low complexity" evidence="18">
    <location>
        <begin position="795"/>
        <end position="811"/>
    </location>
</feature>
<keyword evidence="25" id="KW-1185">Reference proteome</keyword>
<dbReference type="Pfam" id="PF00905">
    <property type="entry name" value="Transpeptidase"/>
    <property type="match status" value="1"/>
</dbReference>
<feature type="compositionally biased region" description="Basic and acidic residues" evidence="18">
    <location>
        <begin position="1"/>
        <end position="17"/>
    </location>
</feature>
<dbReference type="SUPFAM" id="SSF56601">
    <property type="entry name" value="beta-lactamase/transpeptidase-like"/>
    <property type="match status" value="1"/>
</dbReference>
<dbReference type="GeneID" id="95377730"/>
<evidence type="ECO:0000256" key="13">
    <source>
        <dbReference type="ARBA" id="ARBA00023136"/>
    </source>
</evidence>
<evidence type="ECO:0000256" key="2">
    <source>
        <dbReference type="ARBA" id="ARBA00007739"/>
    </source>
</evidence>
<name>A0A410X1F9_9BACL</name>
<keyword evidence="6" id="KW-0328">Glycosyltransferase</keyword>
<dbReference type="PANTHER" id="PTHR32282:SF32">
    <property type="entry name" value="PENICILLIN-BINDING PROTEIN 2A"/>
    <property type="match status" value="1"/>
</dbReference>
<feature type="region of interest" description="Disordered" evidence="18">
    <location>
        <begin position="666"/>
        <end position="819"/>
    </location>
</feature>
<dbReference type="GO" id="GO:0009002">
    <property type="term" value="F:serine-type D-Ala-D-Ala carboxypeptidase activity"/>
    <property type="evidence" value="ECO:0007669"/>
    <property type="project" value="UniProtKB-EC"/>
</dbReference>
<feature type="region of interest" description="Disordered" evidence="18">
    <location>
        <begin position="1"/>
        <end position="20"/>
    </location>
</feature>
<comment type="similarity">
    <text evidence="2">In the N-terminal section; belongs to the glycosyltransferase 51 family.</text>
</comment>
<feature type="compositionally biased region" description="Basic and acidic residues" evidence="18">
    <location>
        <begin position="743"/>
        <end position="752"/>
    </location>
</feature>
<dbReference type="GO" id="GO:0008658">
    <property type="term" value="F:penicillin binding"/>
    <property type="evidence" value="ECO:0007669"/>
    <property type="project" value="InterPro"/>
</dbReference>
<dbReference type="KEGG" id="pchi:PC41400_23340"/>
<dbReference type="SUPFAM" id="SSF53955">
    <property type="entry name" value="Lysozyme-like"/>
    <property type="match status" value="1"/>
</dbReference>
<keyword evidence="11" id="KW-0573">Peptidoglycan synthesis</keyword>
<dbReference type="InterPro" id="IPR001460">
    <property type="entry name" value="PCN-bd_Tpept"/>
</dbReference>
<evidence type="ECO:0000256" key="17">
    <source>
        <dbReference type="ARBA" id="ARBA00049902"/>
    </source>
</evidence>
<keyword evidence="7" id="KW-0808">Transferase</keyword>
<dbReference type="GO" id="GO:0008955">
    <property type="term" value="F:peptidoglycan glycosyltransferase activity"/>
    <property type="evidence" value="ECO:0007669"/>
    <property type="project" value="UniProtKB-EC"/>
</dbReference>
<evidence type="ECO:0000256" key="9">
    <source>
        <dbReference type="ARBA" id="ARBA00022801"/>
    </source>
</evidence>
<evidence type="ECO:0000313" key="25">
    <source>
        <dbReference type="Proteomes" id="UP001527202"/>
    </source>
</evidence>
<dbReference type="EMBL" id="JAMDMJ010000003">
    <property type="protein sequence ID" value="MCY9594868.1"/>
    <property type="molecule type" value="Genomic_DNA"/>
</dbReference>
<reference evidence="23 24" key="1">
    <citation type="submission" date="2018-01" db="EMBL/GenBank/DDBJ databases">
        <title>The whole genome sequencing and assembly of Paenibacillus chitinolyticus KCCM 41400 strain.</title>
        <authorList>
            <person name="Kim J.-Y."/>
            <person name="Park M.-K."/>
            <person name="Lee Y.-J."/>
            <person name="Yi H."/>
            <person name="Bahn Y.-S."/>
            <person name="Kim J.F."/>
            <person name="Lee D.-W."/>
        </authorList>
    </citation>
    <scope>NUCLEOTIDE SEQUENCE [LARGE SCALE GENOMIC DNA]</scope>
    <source>
        <strain evidence="23 24">KCCM 41400</strain>
    </source>
</reference>
<dbReference type="Proteomes" id="UP000288943">
    <property type="component" value="Chromosome"/>
</dbReference>
<dbReference type="InterPro" id="IPR036950">
    <property type="entry name" value="PBP_transglycosylase"/>
</dbReference>
<keyword evidence="12 19" id="KW-1133">Transmembrane helix</keyword>
<dbReference type="Gene3D" id="3.40.710.10">
    <property type="entry name" value="DD-peptidase/beta-lactamase superfamily"/>
    <property type="match status" value="1"/>
</dbReference>
<dbReference type="GO" id="GO:0071555">
    <property type="term" value="P:cell wall organization"/>
    <property type="evidence" value="ECO:0007669"/>
    <property type="project" value="UniProtKB-KW"/>
</dbReference>
<evidence type="ECO:0000256" key="7">
    <source>
        <dbReference type="ARBA" id="ARBA00022679"/>
    </source>
</evidence>
<dbReference type="InterPro" id="IPR023346">
    <property type="entry name" value="Lysozyme-like_dom_sf"/>
</dbReference>
<dbReference type="Proteomes" id="UP001527202">
    <property type="component" value="Unassembled WGS sequence"/>
</dbReference>
<evidence type="ECO:0000313" key="22">
    <source>
        <dbReference type="EMBL" id="MCY9594868.1"/>
    </source>
</evidence>
<evidence type="ECO:0000256" key="6">
    <source>
        <dbReference type="ARBA" id="ARBA00022676"/>
    </source>
</evidence>
<keyword evidence="4" id="KW-0121">Carboxypeptidase</keyword>
<dbReference type="EMBL" id="CP026520">
    <property type="protein sequence ID" value="QAV20448.1"/>
    <property type="molecule type" value="Genomic_DNA"/>
</dbReference>
<dbReference type="Gene3D" id="1.10.3810.10">
    <property type="entry name" value="Biosynthetic peptidoglycan transglycosylase-like"/>
    <property type="match status" value="1"/>
</dbReference>
<dbReference type="PANTHER" id="PTHR32282">
    <property type="entry name" value="BINDING PROTEIN TRANSPEPTIDASE, PUTATIVE-RELATED"/>
    <property type="match status" value="1"/>
</dbReference>
<evidence type="ECO:0000313" key="24">
    <source>
        <dbReference type="Proteomes" id="UP000288943"/>
    </source>
</evidence>